<name>A0A2A9PD26_OPHUN</name>
<keyword evidence="7" id="KW-0809">Transit peptide</keyword>
<keyword evidence="6" id="KW-0949">S-adenosyl-L-methionine</keyword>
<accession>A0A2A9PD26</accession>
<evidence type="ECO:0000256" key="8">
    <source>
        <dbReference type="ARBA" id="ARBA00023128"/>
    </source>
</evidence>
<comment type="subcellular location">
    <subcellularLocation>
        <location evidence="1">Mitochondrion</location>
    </subcellularLocation>
</comment>
<feature type="compositionally biased region" description="Polar residues" evidence="10">
    <location>
        <begin position="234"/>
        <end position="251"/>
    </location>
</feature>
<dbReference type="EMBL" id="LAZP02000201">
    <property type="protein sequence ID" value="PFH59415.1"/>
    <property type="molecule type" value="Genomic_DNA"/>
</dbReference>
<reference evidence="12 13" key="2">
    <citation type="journal article" date="2017" name="Sci. Rep.">
        <title>Ant-infecting Ophiocordyceps genomes reveal a high diversity of potential behavioral manipulation genes and a possible major role for enterotoxins.</title>
        <authorList>
            <person name="de Bekker C."/>
            <person name="Ohm R.A."/>
            <person name="Evans H.C."/>
            <person name="Brachmann A."/>
            <person name="Hughes D.P."/>
        </authorList>
    </citation>
    <scope>NUCLEOTIDE SEQUENCE [LARGE SCALE GENOMIC DNA]</scope>
    <source>
        <strain evidence="12 13">SC16a</strain>
    </source>
</reference>
<feature type="compositionally biased region" description="Basic and acidic residues" evidence="10">
    <location>
        <begin position="118"/>
        <end position="130"/>
    </location>
</feature>
<evidence type="ECO:0000256" key="5">
    <source>
        <dbReference type="ARBA" id="ARBA00022679"/>
    </source>
</evidence>
<keyword evidence="8" id="KW-0496">Mitochondrion</keyword>
<dbReference type="Gene3D" id="3.30.1330.30">
    <property type="match status" value="1"/>
</dbReference>
<feature type="compositionally biased region" description="Basic and acidic residues" evidence="10">
    <location>
        <begin position="201"/>
        <end position="230"/>
    </location>
</feature>
<evidence type="ECO:0000256" key="2">
    <source>
        <dbReference type="ARBA" id="ARBA00007228"/>
    </source>
</evidence>
<gene>
    <name evidence="12" type="ORF">XA68_12417</name>
</gene>
<evidence type="ECO:0000256" key="4">
    <source>
        <dbReference type="ARBA" id="ARBA00022603"/>
    </source>
</evidence>
<dbReference type="AlphaFoldDB" id="A0A2A9PD26"/>
<dbReference type="Gene3D" id="3.40.1280.10">
    <property type="match status" value="1"/>
</dbReference>
<comment type="similarity">
    <text evidence="2">Belongs to the class IV-like SAM-binding methyltransferase superfamily. RNA methyltransferase TrmH family.</text>
</comment>
<dbReference type="InterPro" id="IPR013123">
    <property type="entry name" value="SpoU_subst-bd"/>
</dbReference>
<evidence type="ECO:0000256" key="10">
    <source>
        <dbReference type="SAM" id="MobiDB-lite"/>
    </source>
</evidence>
<keyword evidence="5" id="KW-0808">Transferase</keyword>
<keyword evidence="4" id="KW-0489">Methyltransferase</keyword>
<dbReference type="GO" id="GO:0016435">
    <property type="term" value="F:rRNA (guanine) methyltransferase activity"/>
    <property type="evidence" value="ECO:0007669"/>
    <property type="project" value="TreeGrafter"/>
</dbReference>
<dbReference type="InterPro" id="IPR047261">
    <property type="entry name" value="MRM1_MeTrfase_dom"/>
</dbReference>
<dbReference type="InterPro" id="IPR047182">
    <property type="entry name" value="MRM1"/>
</dbReference>
<dbReference type="Proteomes" id="UP000037136">
    <property type="component" value="Unassembled WGS sequence"/>
</dbReference>
<protein>
    <recommendedName>
        <fullName evidence="9">rRNA methyltransferase 1, mitochondrial</fullName>
    </recommendedName>
</protein>
<dbReference type="SMART" id="SM00967">
    <property type="entry name" value="SpoU_sub_bind"/>
    <property type="match status" value="1"/>
</dbReference>
<feature type="region of interest" description="Disordered" evidence="10">
    <location>
        <begin position="592"/>
        <end position="617"/>
    </location>
</feature>
<proteinExistence type="inferred from homology"/>
<evidence type="ECO:0000259" key="11">
    <source>
        <dbReference type="SMART" id="SM00967"/>
    </source>
</evidence>
<dbReference type="GO" id="GO:0005739">
    <property type="term" value="C:mitochondrion"/>
    <property type="evidence" value="ECO:0007669"/>
    <property type="project" value="UniProtKB-SubCell"/>
</dbReference>
<feature type="compositionally biased region" description="Basic and acidic residues" evidence="10">
    <location>
        <begin position="39"/>
        <end position="58"/>
    </location>
</feature>
<dbReference type="InterPro" id="IPR029026">
    <property type="entry name" value="tRNA_m1G_MTases_N"/>
</dbReference>
<sequence>MSRVGWRSYRPLRRLLATPASSRLASSLSSIMTGLRRTAKAEDRRMPAWSRKDKDEIKIPTIWRAENQKKSKDEEDEKVWRPSRRKRFNDPNDPFGKKSFVYQIKQAALGDQTDQYDASDRGERSDRRDGSNGFSQRGQPDPSDGPGRRDGSDGLSQREPPDQSDEPDRDGPGRLDRPHRRDGSDRLSQREPPDQSDEPDRDGPGRRDRPHRRDGSDRLGQGDRPSRQGRSDPSVGTHQSGPSASSYFTQSRFPTIEPRLLKLASKGHGPLTEVKYTAGGSIFIYGKNAVKAALRVGKRKLHKLYILRDKRRSMTVEETIIHETAVGHGMRVEFVEDFKRGMLDKMSGGRPHNGYVLEASPLPQKPVLSLCEVEDAASRLGYFVKLNHQSREEEEVNGKDTFIPRTHGISPKPFVMLLNNVVDPGNLGALVRSANFLGVDAVAITDRQSASIDSVALKASAGAAEEITLFSVSSAVDFIEQSKTFGWVSYAAVSPPTKGMLARGARTPISPSDIEQTDPLISHPCILVLGNEGLGIAPPIKAAVHHHISIPTWRPTRTVDSLNVSVAGALLCESFLRASKASETMIEAAASRWKQSHAKNSQKPPSRPEAPLSAQTGDFGCIF</sequence>
<evidence type="ECO:0000256" key="9">
    <source>
        <dbReference type="ARBA" id="ARBA00034881"/>
    </source>
</evidence>
<evidence type="ECO:0000313" key="12">
    <source>
        <dbReference type="EMBL" id="PFH59415.1"/>
    </source>
</evidence>
<organism evidence="12 13">
    <name type="scientific">Ophiocordyceps unilateralis</name>
    <name type="common">Zombie-ant fungus</name>
    <name type="synonym">Torrubia unilateralis</name>
    <dbReference type="NCBI Taxonomy" id="268505"/>
    <lineage>
        <taxon>Eukaryota</taxon>
        <taxon>Fungi</taxon>
        <taxon>Dikarya</taxon>
        <taxon>Ascomycota</taxon>
        <taxon>Pezizomycotina</taxon>
        <taxon>Sordariomycetes</taxon>
        <taxon>Hypocreomycetidae</taxon>
        <taxon>Hypocreales</taxon>
        <taxon>Ophiocordycipitaceae</taxon>
        <taxon>Ophiocordyceps</taxon>
    </lineage>
</organism>
<keyword evidence="3" id="KW-0698">rRNA processing</keyword>
<evidence type="ECO:0000256" key="6">
    <source>
        <dbReference type="ARBA" id="ARBA00022691"/>
    </source>
</evidence>
<dbReference type="InterPro" id="IPR029064">
    <property type="entry name" value="Ribosomal_eL30-like_sf"/>
</dbReference>
<dbReference type="PANTHER" id="PTHR46103">
    <property type="entry name" value="RRNA METHYLTRANSFERASE 1, MITOCHONDRIAL"/>
    <property type="match status" value="1"/>
</dbReference>
<dbReference type="STRING" id="268505.A0A2A9PD26"/>
<feature type="compositionally biased region" description="Basic and acidic residues" evidence="10">
    <location>
        <begin position="169"/>
        <end position="193"/>
    </location>
</feature>
<evidence type="ECO:0000256" key="7">
    <source>
        <dbReference type="ARBA" id="ARBA00022946"/>
    </source>
</evidence>
<evidence type="ECO:0000313" key="13">
    <source>
        <dbReference type="Proteomes" id="UP000037136"/>
    </source>
</evidence>
<dbReference type="Pfam" id="PF00588">
    <property type="entry name" value="SpoU_methylase"/>
    <property type="match status" value="1"/>
</dbReference>
<dbReference type="SUPFAM" id="SSF55315">
    <property type="entry name" value="L30e-like"/>
    <property type="match status" value="1"/>
</dbReference>
<dbReference type="InterPro" id="IPR029028">
    <property type="entry name" value="Alpha/beta_knot_MTases"/>
</dbReference>
<feature type="compositionally biased region" description="Low complexity" evidence="10">
    <location>
        <begin position="131"/>
        <end position="145"/>
    </location>
</feature>
<feature type="region of interest" description="Disordered" evidence="10">
    <location>
        <begin position="37"/>
        <end position="251"/>
    </location>
</feature>
<dbReference type="OrthoDB" id="270651at2759"/>
<dbReference type="GO" id="GO:0003723">
    <property type="term" value="F:RNA binding"/>
    <property type="evidence" value="ECO:0007669"/>
    <property type="project" value="InterPro"/>
</dbReference>
<evidence type="ECO:0000256" key="1">
    <source>
        <dbReference type="ARBA" id="ARBA00004173"/>
    </source>
</evidence>
<dbReference type="SUPFAM" id="SSF75217">
    <property type="entry name" value="alpha/beta knot"/>
    <property type="match status" value="1"/>
</dbReference>
<comment type="caution">
    <text evidence="12">The sequence shown here is derived from an EMBL/GenBank/DDBJ whole genome shotgun (WGS) entry which is preliminary data.</text>
</comment>
<keyword evidence="13" id="KW-1185">Reference proteome</keyword>
<evidence type="ECO:0000256" key="3">
    <source>
        <dbReference type="ARBA" id="ARBA00022552"/>
    </source>
</evidence>
<dbReference type="PANTHER" id="PTHR46103:SF1">
    <property type="entry name" value="RRNA METHYLTRANSFERASE 1, MITOCHONDRIAL"/>
    <property type="match status" value="1"/>
</dbReference>
<dbReference type="InterPro" id="IPR001537">
    <property type="entry name" value="SpoU_MeTrfase"/>
</dbReference>
<dbReference type="CDD" id="cd18105">
    <property type="entry name" value="SpoU-like_MRM1"/>
    <property type="match status" value="1"/>
</dbReference>
<dbReference type="Pfam" id="PF08032">
    <property type="entry name" value="SpoU_sub_bind"/>
    <property type="match status" value="1"/>
</dbReference>
<feature type="domain" description="RNA 2-O ribose methyltransferase substrate binding" evidence="11">
    <location>
        <begin position="283"/>
        <end position="365"/>
    </location>
</feature>
<reference evidence="12 13" key="1">
    <citation type="journal article" date="2015" name="BMC Genomics">
        <title>Gene expression during zombie ant biting behavior reflects the complexity underlying fungal parasitic behavioral manipulation.</title>
        <authorList>
            <person name="de Bekker C."/>
            <person name="Ohm R.A."/>
            <person name="Loreto R.G."/>
            <person name="Sebastian A."/>
            <person name="Albert I."/>
            <person name="Merrow M."/>
            <person name="Brachmann A."/>
            <person name="Hughes D.P."/>
        </authorList>
    </citation>
    <scope>NUCLEOTIDE SEQUENCE [LARGE SCALE GENOMIC DNA]</scope>
    <source>
        <strain evidence="12 13">SC16a</strain>
    </source>
</reference>